<name>A0ABV8J5L5_9ACTN</name>
<feature type="active site" description="Charge relay system" evidence="5">
    <location>
        <position position="442"/>
    </location>
</feature>
<evidence type="ECO:0000256" key="4">
    <source>
        <dbReference type="ARBA" id="ARBA00022825"/>
    </source>
</evidence>
<protein>
    <submittedName>
        <fullName evidence="8">S8 family serine peptidase</fullName>
    </submittedName>
</protein>
<dbReference type="CDD" id="cd07498">
    <property type="entry name" value="Peptidases_S8_15"/>
    <property type="match status" value="1"/>
</dbReference>
<dbReference type="InterPro" id="IPR023828">
    <property type="entry name" value="Peptidase_S8_Ser-AS"/>
</dbReference>
<dbReference type="InterPro" id="IPR015500">
    <property type="entry name" value="Peptidase_S8_subtilisin-rel"/>
</dbReference>
<evidence type="ECO:0000313" key="9">
    <source>
        <dbReference type="Proteomes" id="UP001595867"/>
    </source>
</evidence>
<dbReference type="InterPro" id="IPR034054">
    <property type="entry name" value="Pep_S8_PrcA"/>
</dbReference>
<comment type="caution">
    <text evidence="8">The sequence shown here is derived from an EMBL/GenBank/DDBJ whole genome shotgun (WGS) entry which is preliminary data.</text>
</comment>
<keyword evidence="4 5" id="KW-0720">Serine protease</keyword>
<feature type="active site" description="Charge relay system" evidence="5">
    <location>
        <position position="213"/>
    </location>
</feature>
<evidence type="ECO:0000256" key="2">
    <source>
        <dbReference type="ARBA" id="ARBA00022670"/>
    </source>
</evidence>
<accession>A0ABV8J5L5</accession>
<organism evidence="8 9">
    <name type="scientific">Actinoplanes subglobosus</name>
    <dbReference type="NCBI Taxonomy" id="1547892"/>
    <lineage>
        <taxon>Bacteria</taxon>
        <taxon>Bacillati</taxon>
        <taxon>Actinomycetota</taxon>
        <taxon>Actinomycetes</taxon>
        <taxon>Micromonosporales</taxon>
        <taxon>Micromonosporaceae</taxon>
        <taxon>Actinoplanes</taxon>
    </lineage>
</organism>
<evidence type="ECO:0000259" key="7">
    <source>
        <dbReference type="Pfam" id="PF00082"/>
    </source>
</evidence>
<feature type="active site" description="Charge relay system" evidence="5">
    <location>
        <position position="250"/>
    </location>
</feature>
<comment type="similarity">
    <text evidence="1 5 6">Belongs to the peptidase S8 family.</text>
</comment>
<dbReference type="Proteomes" id="UP001595867">
    <property type="component" value="Unassembled WGS sequence"/>
</dbReference>
<reference evidence="9" key="1">
    <citation type="journal article" date="2019" name="Int. J. Syst. Evol. Microbiol.">
        <title>The Global Catalogue of Microorganisms (GCM) 10K type strain sequencing project: providing services to taxonomists for standard genome sequencing and annotation.</title>
        <authorList>
            <consortium name="The Broad Institute Genomics Platform"/>
            <consortium name="The Broad Institute Genome Sequencing Center for Infectious Disease"/>
            <person name="Wu L."/>
            <person name="Ma J."/>
        </authorList>
    </citation>
    <scope>NUCLEOTIDE SEQUENCE [LARGE SCALE GENOMIC DNA]</scope>
    <source>
        <strain evidence="9">TBRC 5832</strain>
    </source>
</reference>
<dbReference type="InterPro" id="IPR036852">
    <property type="entry name" value="Peptidase_S8/S53_dom_sf"/>
</dbReference>
<dbReference type="InterPro" id="IPR023827">
    <property type="entry name" value="Peptidase_S8_Asp-AS"/>
</dbReference>
<dbReference type="PANTHER" id="PTHR42884">
    <property type="entry name" value="PROPROTEIN CONVERTASE SUBTILISIN/KEXIN-RELATED"/>
    <property type="match status" value="1"/>
</dbReference>
<dbReference type="PRINTS" id="PR00723">
    <property type="entry name" value="SUBTILISIN"/>
</dbReference>
<sequence>MPAVTYGGRNGRTHHLVVDPELVAVRTHRRLPPHTGPELDGLDRVLSFPESGVQVYRTGEARTIMAGLRAAPDVRFAGRVLTDGHSGEPVIYTENLFVKFEDDVPYDRCRRMLAQRDLTVKDEPGYAVNAFFVAAPEGAGLTVFAIAQDLLDRPEVRYAHPEIVRELGRRAIAPQQWHLAATVVGGHPVDASANVAEAHAVSRGRDVTIAIIDTGIDLGHPEFSAPGKIVAPRDATAGTGDPRPRGSEFHGTACAGVACADGRFGASGVAPEARLMPIRLRAQLGSQQEADAFHWAARNGADVISCSWGPPDGRWSRPDDPRHHVPLPDSTRLAIDHAVTHGRGGKGCLVFFAAGNGNESVDLDGYASHPRVLAVAASNDRGRRSVYSDKGDAIFCAFPSNDFAFAAENRPEPITPGIWTTDITGRGGYDTADYTADFGGTSSACPGAAGVAALVLACNPALTWAEVRDVLRRSCDRIDPAGGRYSAAGHSPWYGFGRLNAGTAVRLAAGRHDC</sequence>
<dbReference type="PROSITE" id="PS00137">
    <property type="entry name" value="SUBTILASE_HIS"/>
    <property type="match status" value="1"/>
</dbReference>
<proteinExistence type="inferred from homology"/>
<dbReference type="PROSITE" id="PS00136">
    <property type="entry name" value="SUBTILASE_ASP"/>
    <property type="match status" value="1"/>
</dbReference>
<keyword evidence="3 5" id="KW-0378">Hydrolase</keyword>
<evidence type="ECO:0000256" key="5">
    <source>
        <dbReference type="PROSITE-ProRule" id="PRU01240"/>
    </source>
</evidence>
<dbReference type="SUPFAM" id="SSF52743">
    <property type="entry name" value="Subtilisin-like"/>
    <property type="match status" value="1"/>
</dbReference>
<dbReference type="PROSITE" id="PS51892">
    <property type="entry name" value="SUBTILASE"/>
    <property type="match status" value="1"/>
</dbReference>
<dbReference type="InterPro" id="IPR022398">
    <property type="entry name" value="Peptidase_S8_His-AS"/>
</dbReference>
<evidence type="ECO:0000256" key="3">
    <source>
        <dbReference type="ARBA" id="ARBA00022801"/>
    </source>
</evidence>
<dbReference type="Gene3D" id="3.40.50.200">
    <property type="entry name" value="Peptidase S8/S53 domain"/>
    <property type="match status" value="1"/>
</dbReference>
<dbReference type="Pfam" id="PF00082">
    <property type="entry name" value="Peptidase_S8"/>
    <property type="match status" value="1"/>
</dbReference>
<dbReference type="PANTHER" id="PTHR42884:SF14">
    <property type="entry name" value="NEUROENDOCRINE CONVERTASE 1"/>
    <property type="match status" value="1"/>
</dbReference>
<evidence type="ECO:0000256" key="6">
    <source>
        <dbReference type="RuleBase" id="RU003355"/>
    </source>
</evidence>
<keyword evidence="2 5" id="KW-0645">Protease</keyword>
<evidence type="ECO:0000256" key="1">
    <source>
        <dbReference type="ARBA" id="ARBA00011073"/>
    </source>
</evidence>
<feature type="domain" description="Peptidase S8/S53" evidence="7">
    <location>
        <begin position="204"/>
        <end position="475"/>
    </location>
</feature>
<gene>
    <name evidence="8" type="ORF">ACFO0C_43300</name>
</gene>
<dbReference type="PROSITE" id="PS00138">
    <property type="entry name" value="SUBTILASE_SER"/>
    <property type="match status" value="1"/>
</dbReference>
<keyword evidence="9" id="KW-1185">Reference proteome</keyword>
<dbReference type="EMBL" id="JBHSBL010000029">
    <property type="protein sequence ID" value="MFC4071807.1"/>
    <property type="molecule type" value="Genomic_DNA"/>
</dbReference>
<dbReference type="InterPro" id="IPR000209">
    <property type="entry name" value="Peptidase_S8/S53_dom"/>
</dbReference>
<evidence type="ECO:0000313" key="8">
    <source>
        <dbReference type="EMBL" id="MFC4071807.1"/>
    </source>
</evidence>
<dbReference type="RefSeq" id="WP_378072685.1">
    <property type="nucleotide sequence ID" value="NZ_JBHSBL010000029.1"/>
</dbReference>